<dbReference type="Pfam" id="PF01582">
    <property type="entry name" value="TIR"/>
    <property type="match status" value="2"/>
</dbReference>
<dbReference type="InterPro" id="IPR036390">
    <property type="entry name" value="WH_DNA-bd_sf"/>
</dbReference>
<name>A0AAV2C5T3_9ROSI</name>
<dbReference type="GO" id="GO:0006952">
    <property type="term" value="P:defense response"/>
    <property type="evidence" value="ECO:0007669"/>
    <property type="project" value="UniProtKB-KW"/>
</dbReference>
<sequence>MDDVSSRPSSDLASALDRKYSVFLNFFGPETRQGFVHHLLAALRQAGIRSFLDEDMMRGAEISAQMSSALRDSESSVVIFSEGYASSRWCLDELVKIIECQKTLGQLVFPIFYRLDPRDVRLQSGRFGEAFSELSERFVDHPGKVQRWKDALVHVGSLKGWVHSGESSEALLIGEIVKILRERLRGSYFPPPPPPAYLIDPSPPPPPPLDSTAVRTVQYDVFVSFRGTDTRYNFTSHLYAALARQNLRAFIDNEELMKGDEIAEVNLKAIEESRSSVIVLSKDYASSAWCLDELVKILDCRKTLGQLVVPIFYHVDPSDVRRQFEKFCAFSGKQVGSGNNLYRVRRWGEALLEVSNLAGWATSNMKSESFLLHEVVSSLSEKLRQTSLVGIDSRIRKVMKLLCLGSSDVGIVGIHGMAGVGKTTLVKAIYNRIHSTFNASCFVESFREYSGISALRKQLFSQISEEQSSSDDTVTNELGRAKVLIVLDDIRDAKELASLSGELFSFGPGSRIIITTRCKDVLTSLGVNCTYEVKGLDDAESLELFSRAAFGKGTPDKDYLELSGSILKYASGLPLALKVLGSTLHGSSKQAWEALMPQLKSLPGHQIPQVLRTSFDDLDDEEKDIFLDIACFFKGMNEDFVKEILDGFGFSSEIGIAVLIEKGLLTISDNRLMMHDPVQDMGRGIVRQENCSDVGKRSRLWDHDDVYQVLTTNTGTETIGGISLDLSKVDEMHLSPAAFSKMHNLRFLQISNQSAGEVCKLHLPEGLDSLPNELVFLHWHGYPLKTLPPQFLPDNLIELDMPYSHLERLWEGTMVLPNLKRIGLSYSRELIRVPELLLASKLEKLNLEGCASLAQFPVSVSCPRSLVILNLRGCKSLKTIADIVSLKTLEIVDLSIFSESGKNPQISWSLKELCLAGTGIGELPTFIKNLDRLVILDLENCKNLKSLPELPSSLEYLDAHNCGELEAVSASSFIYRGMASSFIFSNCFKLEHMADNIFPSAAQPEVQHVATASKQIYEGILSSPSATICFPGAEIPMWFDFSSLGSSITIELPSPPCNSQSTGFALCAVVSFENYEDDGQFNIECKCHFETKIGRNSDLIAHSGGWVGTKGKHRVIGSEHVFLWHDSFDLHGSKSVSFQFFPAKNRKTPLHSCSLQRCGVLPFSC</sequence>
<dbReference type="InterPro" id="IPR035897">
    <property type="entry name" value="Toll_tir_struct_dom_sf"/>
</dbReference>
<accession>A0AAV2C5T3</accession>
<dbReference type="Gene3D" id="1.10.8.430">
    <property type="entry name" value="Helical domain of apoptotic protease-activating factors"/>
    <property type="match status" value="1"/>
</dbReference>
<comment type="caution">
    <text evidence="9">The sequence shown here is derived from an EMBL/GenBank/DDBJ whole genome shotgun (WGS) entry which is preliminary data.</text>
</comment>
<keyword evidence="6" id="KW-0520">NAD</keyword>
<dbReference type="FunFam" id="3.40.50.10140:FF:000007">
    <property type="entry name" value="Disease resistance protein (TIR-NBS-LRR class)"/>
    <property type="match status" value="2"/>
</dbReference>
<reference evidence="9 10" key="1">
    <citation type="submission" date="2024-04" db="EMBL/GenBank/DDBJ databases">
        <authorList>
            <person name="Fracassetti M."/>
        </authorList>
    </citation>
    <scope>NUCLEOTIDE SEQUENCE [LARGE SCALE GENOMIC DNA]</scope>
</reference>
<protein>
    <recommendedName>
        <fullName evidence="1">ADP-ribosyl cyclase/cyclic ADP-ribose hydrolase</fullName>
        <ecNumber evidence="1">3.2.2.6</ecNumber>
    </recommendedName>
</protein>
<dbReference type="Pfam" id="PF00931">
    <property type="entry name" value="NB-ARC"/>
    <property type="match status" value="1"/>
</dbReference>
<keyword evidence="4" id="KW-0378">Hydrolase</keyword>
<organism evidence="9 10">
    <name type="scientific">Linum trigynum</name>
    <dbReference type="NCBI Taxonomy" id="586398"/>
    <lineage>
        <taxon>Eukaryota</taxon>
        <taxon>Viridiplantae</taxon>
        <taxon>Streptophyta</taxon>
        <taxon>Embryophyta</taxon>
        <taxon>Tracheophyta</taxon>
        <taxon>Spermatophyta</taxon>
        <taxon>Magnoliopsida</taxon>
        <taxon>eudicotyledons</taxon>
        <taxon>Gunneridae</taxon>
        <taxon>Pentapetalae</taxon>
        <taxon>rosids</taxon>
        <taxon>fabids</taxon>
        <taxon>Malpighiales</taxon>
        <taxon>Linaceae</taxon>
        <taxon>Linum</taxon>
    </lineage>
</organism>
<evidence type="ECO:0000256" key="1">
    <source>
        <dbReference type="ARBA" id="ARBA00011982"/>
    </source>
</evidence>
<dbReference type="PANTHER" id="PTHR11017">
    <property type="entry name" value="LEUCINE-RICH REPEAT-CONTAINING PROTEIN"/>
    <property type="match status" value="1"/>
</dbReference>
<feature type="domain" description="TIR" evidence="8">
    <location>
        <begin position="217"/>
        <end position="383"/>
    </location>
</feature>
<dbReference type="FunFam" id="3.80.10.10:FF:000386">
    <property type="entry name" value="Disease resistance protein RPS4"/>
    <property type="match status" value="1"/>
</dbReference>
<dbReference type="InterPro" id="IPR045344">
    <property type="entry name" value="C-JID"/>
</dbReference>
<dbReference type="SUPFAM" id="SSF46785">
    <property type="entry name" value="Winged helix' DNA-binding domain"/>
    <property type="match status" value="1"/>
</dbReference>
<dbReference type="InterPro" id="IPR058192">
    <property type="entry name" value="WHD_ROQ1-like"/>
</dbReference>
<dbReference type="SUPFAM" id="SSF52540">
    <property type="entry name" value="P-loop containing nucleoside triphosphate hydrolases"/>
    <property type="match status" value="1"/>
</dbReference>
<evidence type="ECO:0000256" key="5">
    <source>
        <dbReference type="ARBA" id="ARBA00022821"/>
    </source>
</evidence>
<gene>
    <name evidence="9" type="ORF">LTRI10_LOCUS10205</name>
</gene>
<dbReference type="SMART" id="SM00255">
    <property type="entry name" value="TIR"/>
    <property type="match status" value="2"/>
</dbReference>
<evidence type="ECO:0000256" key="2">
    <source>
        <dbReference type="ARBA" id="ARBA00022614"/>
    </source>
</evidence>
<evidence type="ECO:0000256" key="4">
    <source>
        <dbReference type="ARBA" id="ARBA00022801"/>
    </source>
</evidence>
<keyword evidence="5" id="KW-0611">Plant defense</keyword>
<evidence type="ECO:0000256" key="7">
    <source>
        <dbReference type="ARBA" id="ARBA00047304"/>
    </source>
</evidence>
<keyword evidence="3" id="KW-0677">Repeat</keyword>
<evidence type="ECO:0000256" key="6">
    <source>
        <dbReference type="ARBA" id="ARBA00023027"/>
    </source>
</evidence>
<proteinExistence type="predicted"/>
<dbReference type="SUPFAM" id="SSF52058">
    <property type="entry name" value="L domain-like"/>
    <property type="match status" value="1"/>
</dbReference>
<dbReference type="Gene3D" id="3.40.50.10140">
    <property type="entry name" value="Toll/interleukin-1 receptor homology (TIR) domain"/>
    <property type="match status" value="2"/>
</dbReference>
<dbReference type="Proteomes" id="UP001497516">
    <property type="component" value="Unassembled WGS sequence"/>
</dbReference>
<dbReference type="AlphaFoldDB" id="A0AAV2C5T3"/>
<dbReference type="InterPro" id="IPR027417">
    <property type="entry name" value="P-loop_NTPase"/>
</dbReference>
<dbReference type="EC" id="3.2.2.6" evidence="1"/>
<dbReference type="GO" id="GO:0007165">
    <property type="term" value="P:signal transduction"/>
    <property type="evidence" value="ECO:0007669"/>
    <property type="project" value="InterPro"/>
</dbReference>
<dbReference type="InterPro" id="IPR042197">
    <property type="entry name" value="Apaf_helical"/>
</dbReference>
<comment type="catalytic activity">
    <reaction evidence="7">
        <text>NAD(+) + H2O = ADP-D-ribose + nicotinamide + H(+)</text>
        <dbReference type="Rhea" id="RHEA:16301"/>
        <dbReference type="ChEBI" id="CHEBI:15377"/>
        <dbReference type="ChEBI" id="CHEBI:15378"/>
        <dbReference type="ChEBI" id="CHEBI:17154"/>
        <dbReference type="ChEBI" id="CHEBI:57540"/>
        <dbReference type="ChEBI" id="CHEBI:57967"/>
        <dbReference type="EC" id="3.2.2.6"/>
    </reaction>
    <physiologicalReaction direction="left-to-right" evidence="7">
        <dbReference type="Rhea" id="RHEA:16302"/>
    </physiologicalReaction>
</comment>
<dbReference type="GO" id="GO:0061809">
    <property type="term" value="F:NAD+ nucleosidase activity, cyclic ADP-ribose generating"/>
    <property type="evidence" value="ECO:0007669"/>
    <property type="project" value="UniProtKB-EC"/>
</dbReference>
<evidence type="ECO:0000313" key="9">
    <source>
        <dbReference type="EMBL" id="CAL1351943.1"/>
    </source>
</evidence>
<dbReference type="Gene3D" id="3.40.50.300">
    <property type="entry name" value="P-loop containing nucleotide triphosphate hydrolases"/>
    <property type="match status" value="1"/>
</dbReference>
<dbReference type="PRINTS" id="PR00364">
    <property type="entry name" value="DISEASERSIST"/>
</dbReference>
<dbReference type="Pfam" id="PF07725">
    <property type="entry name" value="LRR_3"/>
    <property type="match status" value="1"/>
</dbReference>
<dbReference type="PANTHER" id="PTHR11017:SF479">
    <property type="entry name" value="DISEASE RESISTANCE PROTEIN (TIR-NBS-LRR CLASS) FAMILY"/>
    <property type="match status" value="1"/>
</dbReference>
<dbReference type="EMBL" id="CAXIPQ010000005">
    <property type="protein sequence ID" value="CAL1351943.1"/>
    <property type="molecule type" value="Genomic_DNA"/>
</dbReference>
<dbReference type="InterPro" id="IPR032675">
    <property type="entry name" value="LRR_dom_sf"/>
</dbReference>
<dbReference type="InterPro" id="IPR000157">
    <property type="entry name" value="TIR_dom"/>
</dbReference>
<evidence type="ECO:0000259" key="8">
    <source>
        <dbReference type="PROSITE" id="PS50104"/>
    </source>
</evidence>
<dbReference type="InterPro" id="IPR044974">
    <property type="entry name" value="Disease_R_plants"/>
</dbReference>
<evidence type="ECO:0000313" key="10">
    <source>
        <dbReference type="Proteomes" id="UP001497516"/>
    </source>
</evidence>
<keyword evidence="10" id="KW-1185">Reference proteome</keyword>
<dbReference type="GO" id="GO:0043531">
    <property type="term" value="F:ADP binding"/>
    <property type="evidence" value="ECO:0007669"/>
    <property type="project" value="InterPro"/>
</dbReference>
<dbReference type="InterPro" id="IPR002182">
    <property type="entry name" value="NB-ARC"/>
</dbReference>
<dbReference type="Gene3D" id="3.80.10.10">
    <property type="entry name" value="Ribonuclease Inhibitor"/>
    <property type="match status" value="2"/>
</dbReference>
<keyword evidence="2" id="KW-0433">Leucine-rich repeat</keyword>
<feature type="domain" description="TIR" evidence="8">
    <location>
        <begin position="18"/>
        <end position="184"/>
    </location>
</feature>
<dbReference type="Pfam" id="PF20160">
    <property type="entry name" value="C-JID"/>
    <property type="match status" value="1"/>
</dbReference>
<dbReference type="Pfam" id="PF23282">
    <property type="entry name" value="WHD_ROQ1"/>
    <property type="match status" value="1"/>
</dbReference>
<dbReference type="InterPro" id="IPR011713">
    <property type="entry name" value="Leu-rich_rpt_3"/>
</dbReference>
<evidence type="ECO:0000256" key="3">
    <source>
        <dbReference type="ARBA" id="ARBA00022737"/>
    </source>
</evidence>
<dbReference type="SUPFAM" id="SSF52200">
    <property type="entry name" value="Toll/Interleukin receptor TIR domain"/>
    <property type="match status" value="2"/>
</dbReference>
<dbReference type="PROSITE" id="PS50104">
    <property type="entry name" value="TIR"/>
    <property type="match status" value="2"/>
</dbReference>